<proteinExistence type="predicted"/>
<organism evidence="1 2">
    <name type="scientific">Muraenolepis orangiensis</name>
    <name type="common">Patagonian moray cod</name>
    <dbReference type="NCBI Taxonomy" id="630683"/>
    <lineage>
        <taxon>Eukaryota</taxon>
        <taxon>Metazoa</taxon>
        <taxon>Chordata</taxon>
        <taxon>Craniata</taxon>
        <taxon>Vertebrata</taxon>
        <taxon>Euteleostomi</taxon>
        <taxon>Actinopterygii</taxon>
        <taxon>Neopterygii</taxon>
        <taxon>Teleostei</taxon>
        <taxon>Neoteleostei</taxon>
        <taxon>Acanthomorphata</taxon>
        <taxon>Zeiogadaria</taxon>
        <taxon>Gadariae</taxon>
        <taxon>Gadiformes</taxon>
        <taxon>Muraenolepidoidei</taxon>
        <taxon>Muraenolepididae</taxon>
        <taxon>Muraenolepis</taxon>
    </lineage>
</organism>
<protein>
    <submittedName>
        <fullName evidence="1">Uncharacterized protein</fullName>
    </submittedName>
</protein>
<evidence type="ECO:0000313" key="1">
    <source>
        <dbReference type="EMBL" id="KAJ3605907.1"/>
    </source>
</evidence>
<reference evidence="1" key="1">
    <citation type="submission" date="2022-07" db="EMBL/GenBank/DDBJ databases">
        <title>Chromosome-level genome of Muraenolepis orangiensis.</title>
        <authorList>
            <person name="Kim J."/>
        </authorList>
    </citation>
    <scope>NUCLEOTIDE SEQUENCE</scope>
    <source>
        <strain evidence="1">KU_S4_2022</strain>
        <tissue evidence="1">Muscle</tissue>
    </source>
</reference>
<keyword evidence="2" id="KW-1185">Reference proteome</keyword>
<evidence type="ECO:0000313" key="2">
    <source>
        <dbReference type="Proteomes" id="UP001148018"/>
    </source>
</evidence>
<comment type="caution">
    <text evidence="1">The sequence shown here is derived from an EMBL/GenBank/DDBJ whole genome shotgun (WGS) entry which is preliminary data.</text>
</comment>
<sequence>METPCNPYPLGVSRTYTSPMCFQDSMDKELMADHSLLNPLPDIKVKGMLKRAECHVVSHPGTFPRAVAPNYKGVGVDATLGRKGKTSLHPLRPPQPPPPLPLLLLGHAGGLLGVPNTGDTRVLWNIRNY</sequence>
<gene>
    <name evidence="1" type="ORF">NHX12_027950</name>
</gene>
<dbReference type="AlphaFoldDB" id="A0A9Q0IMD1"/>
<dbReference type="EMBL" id="JANIIK010000043">
    <property type="protein sequence ID" value="KAJ3605907.1"/>
    <property type="molecule type" value="Genomic_DNA"/>
</dbReference>
<dbReference type="Proteomes" id="UP001148018">
    <property type="component" value="Unassembled WGS sequence"/>
</dbReference>
<name>A0A9Q0IMD1_9TELE</name>
<dbReference type="OrthoDB" id="5973910at2759"/>
<accession>A0A9Q0IMD1</accession>